<proteinExistence type="predicted"/>
<reference evidence="2" key="1">
    <citation type="submission" date="2019-01" db="EMBL/GenBank/DDBJ databases">
        <title>Colletotrichum abscissum LGMF1257.</title>
        <authorList>
            <person name="Baroncelli R."/>
        </authorList>
    </citation>
    <scope>NUCLEOTIDE SEQUENCE</scope>
    <source>
        <strain evidence="2">Ca142</strain>
    </source>
</reference>
<gene>
    <name evidence="2" type="ORF">CABS02_09026</name>
</gene>
<keyword evidence="1" id="KW-0812">Transmembrane</keyword>
<accession>A0A9Q0B3P5</accession>
<keyword evidence="1" id="KW-0472">Membrane</keyword>
<organism evidence="2 3">
    <name type="scientific">Colletotrichum abscissum</name>
    <dbReference type="NCBI Taxonomy" id="1671311"/>
    <lineage>
        <taxon>Eukaryota</taxon>
        <taxon>Fungi</taxon>
        <taxon>Dikarya</taxon>
        <taxon>Ascomycota</taxon>
        <taxon>Pezizomycotina</taxon>
        <taxon>Sordariomycetes</taxon>
        <taxon>Hypocreomycetidae</taxon>
        <taxon>Glomerellales</taxon>
        <taxon>Glomerellaceae</taxon>
        <taxon>Colletotrichum</taxon>
        <taxon>Colletotrichum acutatum species complex</taxon>
    </lineage>
</organism>
<feature type="transmembrane region" description="Helical" evidence="1">
    <location>
        <begin position="57"/>
        <end position="79"/>
    </location>
</feature>
<dbReference type="Proteomes" id="UP001056436">
    <property type="component" value="Unassembled WGS sequence"/>
</dbReference>
<protein>
    <submittedName>
        <fullName evidence="2">Uncharacterized protein</fullName>
    </submittedName>
</protein>
<evidence type="ECO:0000313" key="3">
    <source>
        <dbReference type="Proteomes" id="UP001056436"/>
    </source>
</evidence>
<dbReference type="AlphaFoldDB" id="A0A9Q0B3P5"/>
<comment type="caution">
    <text evidence="2">The sequence shown here is derived from an EMBL/GenBank/DDBJ whole genome shotgun (WGS) entry which is preliminary data.</text>
</comment>
<evidence type="ECO:0000256" key="1">
    <source>
        <dbReference type="SAM" id="Phobius"/>
    </source>
</evidence>
<keyword evidence="1" id="KW-1133">Transmembrane helix</keyword>
<name>A0A9Q0B3P5_9PEZI</name>
<dbReference type="EMBL" id="SDAQ01000057">
    <property type="protein sequence ID" value="KAI3546484.1"/>
    <property type="molecule type" value="Genomic_DNA"/>
</dbReference>
<evidence type="ECO:0000313" key="2">
    <source>
        <dbReference type="EMBL" id="KAI3546484.1"/>
    </source>
</evidence>
<sequence length="106" mass="11580">MPIPRSQVQLSPQNLGKALAAACHGTGERVAGERTWKLKLAKVTGGPVPGKDQKRTILHYFSSVAAMASGHTLLGYGSSRRNRKLNRRKKARFDSFTSNLRIPPAI</sequence>
<keyword evidence="3" id="KW-1185">Reference proteome</keyword>